<evidence type="ECO:0000313" key="3">
    <source>
        <dbReference type="Proteomes" id="UP000004095"/>
    </source>
</evidence>
<dbReference type="Proteomes" id="UP000004095">
    <property type="component" value="Unassembled WGS sequence"/>
</dbReference>
<reference evidence="2 3" key="1">
    <citation type="submission" date="2007-01" db="EMBL/GenBank/DDBJ databases">
        <authorList>
            <person name="Haygood M."/>
            <person name="Podell S."/>
            <person name="Anderson C."/>
            <person name="Hopkinson B."/>
            <person name="Roe K."/>
            <person name="Barbeau K."/>
            <person name="Gaasterland T."/>
            <person name="Ferriera S."/>
            <person name="Johnson J."/>
            <person name="Kravitz S."/>
            <person name="Beeson K."/>
            <person name="Sutton G."/>
            <person name="Rogers Y.-H."/>
            <person name="Friedman R."/>
            <person name="Frazier M."/>
            <person name="Venter J.C."/>
        </authorList>
    </citation>
    <scope>NUCLEOTIDE SEQUENCE [LARGE SCALE GENOMIC DNA]</scope>
    <source>
        <strain evidence="2 3">ATCC 23134</strain>
    </source>
</reference>
<name>A1ZUQ8_MICM2</name>
<dbReference type="AlphaFoldDB" id="A1ZUQ8"/>
<feature type="region of interest" description="Disordered" evidence="1">
    <location>
        <begin position="28"/>
        <end position="60"/>
    </location>
</feature>
<sequence>MPEPMKKLILVLLPILIAIGLISCGGSNTQKTTSNTDSSQTTTQQPQEENPAAEGFDAQNSDPKAIKIADEVMKASGGRANWDKTRLISWNFFNRRQLYWDKKTGDVRIDYNNGKMNILLNVYREPLKGKVRKDSVEITQADSLQKYLKRGKSVWINDMYWLCMPFKLKDSGVTLKYAREDTVKGGRKADVLTLSFKNVGDTPQNKYEVYVDQQSKLVAQWAYFKEASQDSANFVMPWLDYQKYGNLMLSGNRGRAKLSNIQVVDDVPEKLFTSFDKVTLK</sequence>
<accession>A1ZUQ8</accession>
<evidence type="ECO:0000256" key="1">
    <source>
        <dbReference type="SAM" id="MobiDB-lite"/>
    </source>
</evidence>
<keyword evidence="2" id="KW-0449">Lipoprotein</keyword>
<dbReference type="eggNOG" id="ENOG502Z8JV">
    <property type="taxonomic scope" value="Bacteria"/>
</dbReference>
<comment type="caution">
    <text evidence="2">The sequence shown here is derived from an EMBL/GenBank/DDBJ whole genome shotgun (WGS) entry which is preliminary data.</text>
</comment>
<feature type="compositionally biased region" description="Low complexity" evidence="1">
    <location>
        <begin position="28"/>
        <end position="45"/>
    </location>
</feature>
<organism evidence="2 3">
    <name type="scientific">Microscilla marina ATCC 23134</name>
    <dbReference type="NCBI Taxonomy" id="313606"/>
    <lineage>
        <taxon>Bacteria</taxon>
        <taxon>Pseudomonadati</taxon>
        <taxon>Bacteroidota</taxon>
        <taxon>Cytophagia</taxon>
        <taxon>Cytophagales</taxon>
        <taxon>Microscillaceae</taxon>
        <taxon>Microscilla</taxon>
    </lineage>
</organism>
<dbReference type="PROSITE" id="PS51257">
    <property type="entry name" value="PROKAR_LIPOPROTEIN"/>
    <property type="match status" value="1"/>
</dbReference>
<keyword evidence="3" id="KW-1185">Reference proteome</keyword>
<dbReference type="EMBL" id="AAWS01000042">
    <property type="protein sequence ID" value="EAY25812.1"/>
    <property type="molecule type" value="Genomic_DNA"/>
</dbReference>
<gene>
    <name evidence="2" type="ORF">M23134_07624</name>
</gene>
<protein>
    <submittedName>
        <fullName evidence="2">Lipoprotein, putative</fullName>
    </submittedName>
</protein>
<evidence type="ECO:0000313" key="2">
    <source>
        <dbReference type="EMBL" id="EAY25812.1"/>
    </source>
</evidence>
<proteinExistence type="predicted"/>